<evidence type="ECO:0000313" key="1">
    <source>
        <dbReference type="EMBL" id="KAK1305178.1"/>
    </source>
</evidence>
<dbReference type="AlphaFoldDB" id="A0AAV9DXC6"/>
<dbReference type="Proteomes" id="UP001180020">
    <property type="component" value="Unassembled WGS sequence"/>
</dbReference>
<proteinExistence type="predicted"/>
<gene>
    <name evidence="1" type="ORF">QJS10_CPB11g00543</name>
</gene>
<evidence type="ECO:0000313" key="2">
    <source>
        <dbReference type="Proteomes" id="UP001180020"/>
    </source>
</evidence>
<dbReference type="EMBL" id="JAUJYO010000011">
    <property type="protein sequence ID" value="KAK1305178.1"/>
    <property type="molecule type" value="Genomic_DNA"/>
</dbReference>
<name>A0AAV9DXC6_ACOCL</name>
<comment type="caution">
    <text evidence="1">The sequence shown here is derived from an EMBL/GenBank/DDBJ whole genome shotgun (WGS) entry which is preliminary data.</text>
</comment>
<sequence length="54" mass="5356">MTGASGLVVGSFEATSDGESFAPGPAAAMISRRSSSTAALSVIGRTEALARIIE</sequence>
<protein>
    <submittedName>
        <fullName evidence="1">Uncharacterized protein</fullName>
    </submittedName>
</protein>
<reference evidence="1" key="2">
    <citation type="submission" date="2023-06" db="EMBL/GenBank/DDBJ databases">
        <authorList>
            <person name="Ma L."/>
            <person name="Liu K.-W."/>
            <person name="Li Z."/>
            <person name="Hsiao Y.-Y."/>
            <person name="Qi Y."/>
            <person name="Fu T."/>
            <person name="Tang G."/>
            <person name="Zhang D."/>
            <person name="Sun W.-H."/>
            <person name="Liu D.-K."/>
            <person name="Li Y."/>
            <person name="Chen G.-Z."/>
            <person name="Liu X.-D."/>
            <person name="Liao X.-Y."/>
            <person name="Jiang Y.-T."/>
            <person name="Yu X."/>
            <person name="Hao Y."/>
            <person name="Huang J."/>
            <person name="Zhao X.-W."/>
            <person name="Ke S."/>
            <person name="Chen Y.-Y."/>
            <person name="Wu W.-L."/>
            <person name="Hsu J.-L."/>
            <person name="Lin Y.-F."/>
            <person name="Huang M.-D."/>
            <person name="Li C.-Y."/>
            <person name="Huang L."/>
            <person name="Wang Z.-W."/>
            <person name="Zhao X."/>
            <person name="Zhong W.-Y."/>
            <person name="Peng D.-H."/>
            <person name="Ahmad S."/>
            <person name="Lan S."/>
            <person name="Zhang J.-S."/>
            <person name="Tsai W.-C."/>
            <person name="Van De Peer Y."/>
            <person name="Liu Z.-J."/>
        </authorList>
    </citation>
    <scope>NUCLEOTIDE SEQUENCE</scope>
    <source>
        <strain evidence="1">CP</strain>
        <tissue evidence="1">Leaves</tissue>
    </source>
</reference>
<organism evidence="1 2">
    <name type="scientific">Acorus calamus</name>
    <name type="common">Sweet flag</name>
    <dbReference type="NCBI Taxonomy" id="4465"/>
    <lineage>
        <taxon>Eukaryota</taxon>
        <taxon>Viridiplantae</taxon>
        <taxon>Streptophyta</taxon>
        <taxon>Embryophyta</taxon>
        <taxon>Tracheophyta</taxon>
        <taxon>Spermatophyta</taxon>
        <taxon>Magnoliopsida</taxon>
        <taxon>Liliopsida</taxon>
        <taxon>Acoraceae</taxon>
        <taxon>Acorus</taxon>
    </lineage>
</organism>
<accession>A0AAV9DXC6</accession>
<keyword evidence="2" id="KW-1185">Reference proteome</keyword>
<reference evidence="1" key="1">
    <citation type="journal article" date="2023" name="Nat. Commun.">
        <title>Diploid and tetraploid genomes of Acorus and the evolution of monocots.</title>
        <authorList>
            <person name="Ma L."/>
            <person name="Liu K.W."/>
            <person name="Li Z."/>
            <person name="Hsiao Y.Y."/>
            <person name="Qi Y."/>
            <person name="Fu T."/>
            <person name="Tang G.D."/>
            <person name="Zhang D."/>
            <person name="Sun W.H."/>
            <person name="Liu D.K."/>
            <person name="Li Y."/>
            <person name="Chen G.Z."/>
            <person name="Liu X.D."/>
            <person name="Liao X.Y."/>
            <person name="Jiang Y.T."/>
            <person name="Yu X."/>
            <person name="Hao Y."/>
            <person name="Huang J."/>
            <person name="Zhao X.W."/>
            <person name="Ke S."/>
            <person name="Chen Y.Y."/>
            <person name="Wu W.L."/>
            <person name="Hsu J.L."/>
            <person name="Lin Y.F."/>
            <person name="Huang M.D."/>
            <person name="Li C.Y."/>
            <person name="Huang L."/>
            <person name="Wang Z.W."/>
            <person name="Zhao X."/>
            <person name="Zhong W.Y."/>
            <person name="Peng D.H."/>
            <person name="Ahmad S."/>
            <person name="Lan S."/>
            <person name="Zhang J.S."/>
            <person name="Tsai W.C."/>
            <person name="Van de Peer Y."/>
            <person name="Liu Z.J."/>
        </authorList>
    </citation>
    <scope>NUCLEOTIDE SEQUENCE</scope>
    <source>
        <strain evidence="1">CP</strain>
    </source>
</reference>